<dbReference type="OrthoDB" id="2080452at2"/>
<sequence>MYHLPLVYAERIMSTPHTIAPGDAIAALATAAGLSAEAVWTHADNAALRRQREVPQQLQPGDVVRIPQAEAKAVAAATGQRHMFRRHGVPAFYRARILAHDGTPRANEAFVADVDGVAQQGSTDGDGKLEIPLPCGAKQLTLTLDSDGRQISIALAHLQPPANATGTQMRLRNLGYVLGDEDGAPGMLTRLALIDFQVQHDLPVTGEDDAATRAALAQAHDFRS</sequence>
<dbReference type="Proteomes" id="UP000192761">
    <property type="component" value="Unassembled WGS sequence"/>
</dbReference>
<dbReference type="SUPFAM" id="SSF47090">
    <property type="entry name" value="PGBD-like"/>
    <property type="match status" value="1"/>
</dbReference>
<feature type="domain" description="Peptidoglycan binding-like" evidence="1">
    <location>
        <begin position="168"/>
        <end position="216"/>
    </location>
</feature>
<dbReference type="Gene3D" id="1.10.101.10">
    <property type="entry name" value="PGBD-like superfamily/PGBD"/>
    <property type="match status" value="1"/>
</dbReference>
<protein>
    <submittedName>
        <fullName evidence="2">Putative peptidoglycan binding domain-containing protein</fullName>
    </submittedName>
</protein>
<proteinExistence type="predicted"/>
<organism evidence="2 3">
    <name type="scientific">Andreprevotia lacus DSM 23236</name>
    <dbReference type="NCBI Taxonomy" id="1121001"/>
    <lineage>
        <taxon>Bacteria</taxon>
        <taxon>Pseudomonadati</taxon>
        <taxon>Pseudomonadota</taxon>
        <taxon>Betaproteobacteria</taxon>
        <taxon>Neisseriales</taxon>
        <taxon>Chitinibacteraceae</taxon>
        <taxon>Andreprevotia</taxon>
    </lineage>
</organism>
<reference evidence="2 3" key="1">
    <citation type="submission" date="2017-04" db="EMBL/GenBank/DDBJ databases">
        <authorList>
            <person name="Afonso C.L."/>
            <person name="Miller P.J."/>
            <person name="Scott M.A."/>
            <person name="Spackman E."/>
            <person name="Goraichik I."/>
            <person name="Dimitrov K.M."/>
            <person name="Suarez D.L."/>
            <person name="Swayne D.E."/>
        </authorList>
    </citation>
    <scope>NUCLEOTIDE SEQUENCE [LARGE SCALE GENOMIC DNA]</scope>
    <source>
        <strain evidence="2 3">DSM 23236</strain>
    </source>
</reference>
<dbReference type="EMBL" id="FWXD01000016">
    <property type="protein sequence ID" value="SMC27258.1"/>
    <property type="molecule type" value="Genomic_DNA"/>
</dbReference>
<evidence type="ECO:0000313" key="2">
    <source>
        <dbReference type="EMBL" id="SMC27258.1"/>
    </source>
</evidence>
<gene>
    <name evidence="2" type="ORF">SAMN02745857_02772</name>
</gene>
<evidence type="ECO:0000259" key="1">
    <source>
        <dbReference type="Pfam" id="PF01471"/>
    </source>
</evidence>
<evidence type="ECO:0000313" key="3">
    <source>
        <dbReference type="Proteomes" id="UP000192761"/>
    </source>
</evidence>
<name>A0A1W1XUR3_9NEIS</name>
<dbReference type="InterPro" id="IPR036366">
    <property type="entry name" value="PGBDSf"/>
</dbReference>
<dbReference type="InterPro" id="IPR002477">
    <property type="entry name" value="Peptidoglycan-bd-like"/>
</dbReference>
<accession>A0A1W1XUR3</accession>
<dbReference type="Pfam" id="PF01471">
    <property type="entry name" value="PG_binding_1"/>
    <property type="match status" value="1"/>
</dbReference>
<dbReference type="STRING" id="1121001.SAMN02745857_02772"/>
<dbReference type="InterPro" id="IPR036365">
    <property type="entry name" value="PGBD-like_sf"/>
</dbReference>
<dbReference type="AlphaFoldDB" id="A0A1W1XUR3"/>
<keyword evidence="3" id="KW-1185">Reference proteome</keyword>